<feature type="region of interest" description="Disordered" evidence="1">
    <location>
        <begin position="44"/>
        <end position="77"/>
    </location>
</feature>
<name>Q43969_AZOCA</name>
<sequence>MGAVMSARRRTDIRLRCARARCGWCWATRGIFPLVGGGGGRWCRWPRRSGGRPRPPTSGSRRRCRRGLASGRASDVAEKMKALEREAASCARPTRFCARRRPISPRRSSGSGPASRRG</sequence>
<dbReference type="AlphaFoldDB" id="Q43969"/>
<protein>
    <submittedName>
        <fullName evidence="2">ORF1</fullName>
    </submittedName>
</protein>
<evidence type="ECO:0000313" key="2">
    <source>
        <dbReference type="EMBL" id="CAA88826.1"/>
    </source>
</evidence>
<feature type="region of interest" description="Disordered" evidence="1">
    <location>
        <begin position="97"/>
        <end position="118"/>
    </location>
</feature>
<feature type="compositionally biased region" description="Low complexity" evidence="1">
    <location>
        <begin position="105"/>
        <end position="118"/>
    </location>
</feature>
<accession>Q43969</accession>
<organism evidence="2">
    <name type="scientific">Azorhizobium caulinodans</name>
    <dbReference type="NCBI Taxonomy" id="7"/>
    <lineage>
        <taxon>Bacteria</taxon>
        <taxon>Pseudomonadati</taxon>
        <taxon>Pseudomonadota</taxon>
        <taxon>Alphaproteobacteria</taxon>
        <taxon>Hyphomicrobiales</taxon>
        <taxon>Xanthobacteraceae</taxon>
        <taxon>Azorhizobium</taxon>
    </lineage>
</organism>
<dbReference type="PIR" id="S52855">
    <property type="entry name" value="S52855"/>
</dbReference>
<proteinExistence type="predicted"/>
<reference evidence="2" key="2">
    <citation type="submission" date="1995-04" db="EMBL/GenBank/DDBJ databases">
        <authorList>
            <person name="Geelen D.N."/>
        </authorList>
    </citation>
    <scope>NUCLEOTIDE SEQUENCE</scope>
    <source>
        <strain evidence="2">ORS571</strain>
    </source>
</reference>
<reference evidence="2" key="1">
    <citation type="journal article" date="1995" name="Gene">
        <title>The nodD locus from Azorhizobium caulinodans is flanked by two repetitive elements.</title>
        <authorList>
            <person name="Geelen D."/>
            <person name="Goethals K."/>
            <person name="Van Montagu M."/>
            <person name="Holsters M."/>
        </authorList>
    </citation>
    <scope>NUCLEOTIDE SEQUENCE</scope>
    <source>
        <strain evidence="2">ORS571</strain>
    </source>
</reference>
<dbReference type="EMBL" id="Z48959">
    <property type="protein sequence ID" value="CAA88826.1"/>
    <property type="molecule type" value="Genomic_DNA"/>
</dbReference>
<evidence type="ECO:0000256" key="1">
    <source>
        <dbReference type="SAM" id="MobiDB-lite"/>
    </source>
</evidence>